<dbReference type="PROSITE" id="PS50879">
    <property type="entry name" value="RNASE_H_1"/>
    <property type="match status" value="1"/>
</dbReference>
<reference evidence="2 3" key="1">
    <citation type="submission" date="2017-07" db="EMBL/GenBank/DDBJ databases">
        <title>Isolation and whole genome analysis of endospore-forming bacteria from heroin.</title>
        <authorList>
            <person name="Kalinowski J."/>
            <person name="Ahrens B."/>
            <person name="Al-Dilaimi A."/>
            <person name="Winkler A."/>
            <person name="Wibberg D."/>
            <person name="Schleenbecker U."/>
            <person name="Ruckert C."/>
            <person name="Wolfel R."/>
            <person name="Grass G."/>
        </authorList>
    </citation>
    <scope>NUCLEOTIDE SEQUENCE [LARGE SCALE GENOMIC DNA]</scope>
    <source>
        <strain evidence="2 3">7539</strain>
    </source>
</reference>
<dbReference type="GO" id="GO:0003676">
    <property type="term" value="F:nucleic acid binding"/>
    <property type="evidence" value="ECO:0007669"/>
    <property type="project" value="InterPro"/>
</dbReference>
<dbReference type="CDD" id="cd09279">
    <property type="entry name" value="RNase_HI_like"/>
    <property type="match status" value="1"/>
</dbReference>
<dbReference type="EMBL" id="NPCC01000004">
    <property type="protein sequence ID" value="PAE90816.1"/>
    <property type="molecule type" value="Genomic_DNA"/>
</dbReference>
<dbReference type="Gene3D" id="3.30.420.10">
    <property type="entry name" value="Ribonuclease H-like superfamily/Ribonuclease H"/>
    <property type="match status" value="1"/>
</dbReference>
<dbReference type="Proteomes" id="UP000216207">
    <property type="component" value="Unassembled WGS sequence"/>
</dbReference>
<dbReference type="Pfam" id="PF00075">
    <property type="entry name" value="RNase_H"/>
    <property type="match status" value="1"/>
</dbReference>
<keyword evidence="2" id="KW-0378">Hydrolase</keyword>
<dbReference type="InterPro" id="IPR036397">
    <property type="entry name" value="RNaseH_sf"/>
</dbReference>
<gene>
    <name evidence="2" type="primary">rnhA</name>
    <name evidence="2" type="ORF">CHH72_02755</name>
</gene>
<dbReference type="InterPro" id="IPR002156">
    <property type="entry name" value="RNaseH_domain"/>
</dbReference>
<evidence type="ECO:0000313" key="3">
    <source>
        <dbReference type="Proteomes" id="UP000216207"/>
    </source>
</evidence>
<dbReference type="SUPFAM" id="SSF53098">
    <property type="entry name" value="Ribonuclease H-like"/>
    <property type="match status" value="1"/>
</dbReference>
<sequence length="133" mass="14907">MIHVYTDGASAGNPGPSGAGLVFIKDGEAQEFRFHLGDKTNHEAEFAAVDIALELCLQKEWQQVSVRTDSKLVSDSIEKAHVKTKAYAGYLCSILDKIAQLELFFIMWVPSKQNKKADELARLAIREPKRLFR</sequence>
<dbReference type="OMA" id="NTDHERW"/>
<proteinExistence type="predicted"/>
<evidence type="ECO:0000259" key="1">
    <source>
        <dbReference type="PROSITE" id="PS50879"/>
    </source>
</evidence>
<dbReference type="GO" id="GO:0004523">
    <property type="term" value="F:RNA-DNA hybrid ribonuclease activity"/>
    <property type="evidence" value="ECO:0007669"/>
    <property type="project" value="UniProtKB-EC"/>
</dbReference>
<accession>A0A268P4W6</accession>
<protein>
    <submittedName>
        <fullName evidence="2">Ribonuclease HI</fullName>
        <ecNumber evidence="2">3.1.26.4</ecNumber>
    </submittedName>
</protein>
<dbReference type="PANTHER" id="PTHR46387">
    <property type="entry name" value="POLYNUCLEOTIDYL TRANSFERASE, RIBONUCLEASE H-LIKE SUPERFAMILY PROTEIN"/>
    <property type="match status" value="1"/>
</dbReference>
<dbReference type="InterPro" id="IPR012337">
    <property type="entry name" value="RNaseH-like_sf"/>
</dbReference>
<comment type="caution">
    <text evidence="2">The sequence shown here is derived from an EMBL/GenBank/DDBJ whole genome shotgun (WGS) entry which is preliminary data.</text>
</comment>
<dbReference type="RefSeq" id="WP_011246857.1">
    <property type="nucleotide sequence ID" value="NZ_BOQQ01000003.1"/>
</dbReference>
<feature type="domain" description="RNase H type-1" evidence="1">
    <location>
        <begin position="1"/>
        <end position="130"/>
    </location>
</feature>
<name>A0A268P4W6_SHOCL</name>
<evidence type="ECO:0000313" key="2">
    <source>
        <dbReference type="EMBL" id="PAE90816.1"/>
    </source>
</evidence>
<organism evidence="2 3">
    <name type="scientific">Shouchella clausii</name>
    <name type="common">Alkalihalobacillus clausii</name>
    <dbReference type="NCBI Taxonomy" id="79880"/>
    <lineage>
        <taxon>Bacteria</taxon>
        <taxon>Bacillati</taxon>
        <taxon>Bacillota</taxon>
        <taxon>Bacilli</taxon>
        <taxon>Bacillales</taxon>
        <taxon>Bacillaceae</taxon>
        <taxon>Shouchella</taxon>
    </lineage>
</organism>
<dbReference type="PANTHER" id="PTHR46387:SF2">
    <property type="entry name" value="RIBONUCLEASE HI"/>
    <property type="match status" value="1"/>
</dbReference>
<dbReference type="EC" id="3.1.26.4" evidence="2"/>
<dbReference type="AlphaFoldDB" id="A0A268P4W6"/>